<accession>A0ABW6L2W8</accession>
<comment type="caution">
    <text evidence="5">The sequence shown here is derived from an EMBL/GenBank/DDBJ whole genome shotgun (WGS) entry which is preliminary data.</text>
</comment>
<dbReference type="EMBL" id="JBIAFJ010000055">
    <property type="protein sequence ID" value="MFE9174441.1"/>
    <property type="molecule type" value="Genomic_DNA"/>
</dbReference>
<proteinExistence type="predicted"/>
<evidence type="ECO:0000256" key="1">
    <source>
        <dbReference type="ARBA" id="ARBA00022679"/>
    </source>
</evidence>
<dbReference type="InterPro" id="IPR050482">
    <property type="entry name" value="Sensor_HK_TwoCompSys"/>
</dbReference>
<name>A0ABW6L2W8_9ACTN</name>
<evidence type="ECO:0000256" key="2">
    <source>
        <dbReference type="ARBA" id="ARBA00022777"/>
    </source>
</evidence>
<keyword evidence="2" id="KW-0418">Kinase</keyword>
<dbReference type="InterPro" id="IPR003594">
    <property type="entry name" value="HATPase_dom"/>
</dbReference>
<evidence type="ECO:0000259" key="4">
    <source>
        <dbReference type="Pfam" id="PF02518"/>
    </source>
</evidence>
<evidence type="ECO:0000313" key="6">
    <source>
        <dbReference type="Proteomes" id="UP001601197"/>
    </source>
</evidence>
<keyword evidence="1" id="KW-0808">Transferase</keyword>
<organism evidence="5 6">
    <name type="scientific">Streptomyces kebangsaanensis</name>
    <dbReference type="NCBI Taxonomy" id="864058"/>
    <lineage>
        <taxon>Bacteria</taxon>
        <taxon>Bacillati</taxon>
        <taxon>Actinomycetota</taxon>
        <taxon>Actinomycetes</taxon>
        <taxon>Kitasatosporales</taxon>
        <taxon>Streptomycetaceae</taxon>
        <taxon>Streptomyces</taxon>
    </lineage>
</organism>
<dbReference type="SUPFAM" id="SSF55874">
    <property type="entry name" value="ATPase domain of HSP90 chaperone/DNA topoisomerase II/histidine kinase"/>
    <property type="match status" value="1"/>
</dbReference>
<dbReference type="Gene3D" id="3.30.565.10">
    <property type="entry name" value="Histidine kinase-like ATPase, C-terminal domain"/>
    <property type="match status" value="1"/>
</dbReference>
<dbReference type="GO" id="GO:0005524">
    <property type="term" value="F:ATP binding"/>
    <property type="evidence" value="ECO:0007669"/>
    <property type="project" value="UniProtKB-KW"/>
</dbReference>
<dbReference type="RefSeq" id="WP_388354347.1">
    <property type="nucleotide sequence ID" value="NZ_JBIAFJ010000055.1"/>
</dbReference>
<dbReference type="PANTHER" id="PTHR24421">
    <property type="entry name" value="NITRATE/NITRITE SENSOR PROTEIN NARX-RELATED"/>
    <property type="match status" value="1"/>
</dbReference>
<dbReference type="Proteomes" id="UP001601197">
    <property type="component" value="Unassembled WGS sequence"/>
</dbReference>
<protein>
    <submittedName>
        <fullName evidence="5">ATP-binding protein</fullName>
    </submittedName>
</protein>
<keyword evidence="3" id="KW-0902">Two-component regulatory system</keyword>
<evidence type="ECO:0000256" key="3">
    <source>
        <dbReference type="ARBA" id="ARBA00023012"/>
    </source>
</evidence>
<dbReference type="PANTHER" id="PTHR24421:SF61">
    <property type="entry name" value="OXYGEN SENSOR HISTIDINE KINASE NREB"/>
    <property type="match status" value="1"/>
</dbReference>
<gene>
    <name evidence="5" type="ORF">ACFYNZ_34245</name>
</gene>
<dbReference type="Pfam" id="PF02518">
    <property type="entry name" value="HATPase_c"/>
    <property type="match status" value="1"/>
</dbReference>
<keyword evidence="5" id="KW-0067">ATP-binding</keyword>
<feature type="domain" description="Histidine kinase/HSP90-like ATPase" evidence="4">
    <location>
        <begin position="24"/>
        <end position="118"/>
    </location>
</feature>
<sequence>MSPTDGAFGGLRPRDAGRCGAVLTAVREAPPNVEKHARASSVVVSPAEADGVLTAVVADDGVGWSGGSREVSGAAGGAVRAAGGIGLPSVEERVARLGGSLQVAAHDDAGRTVRIRIPCP</sequence>
<keyword evidence="5" id="KW-0547">Nucleotide-binding</keyword>
<dbReference type="InterPro" id="IPR036890">
    <property type="entry name" value="HATPase_C_sf"/>
</dbReference>
<keyword evidence="6" id="KW-1185">Reference proteome</keyword>
<reference evidence="5 6" key="1">
    <citation type="submission" date="2024-10" db="EMBL/GenBank/DDBJ databases">
        <title>The Natural Products Discovery Center: Release of the First 8490 Sequenced Strains for Exploring Actinobacteria Biosynthetic Diversity.</title>
        <authorList>
            <person name="Kalkreuter E."/>
            <person name="Kautsar S.A."/>
            <person name="Yang D."/>
            <person name="Bader C.D."/>
            <person name="Teijaro C.N."/>
            <person name="Fluegel L."/>
            <person name="Davis C.M."/>
            <person name="Simpson J.R."/>
            <person name="Lauterbach L."/>
            <person name="Steele A.D."/>
            <person name="Gui C."/>
            <person name="Meng S."/>
            <person name="Li G."/>
            <person name="Viehrig K."/>
            <person name="Ye F."/>
            <person name="Su P."/>
            <person name="Kiefer A.F."/>
            <person name="Nichols A."/>
            <person name="Cepeda A.J."/>
            <person name="Yan W."/>
            <person name="Fan B."/>
            <person name="Jiang Y."/>
            <person name="Adhikari A."/>
            <person name="Zheng C.-J."/>
            <person name="Schuster L."/>
            <person name="Cowan T.M."/>
            <person name="Smanski M.J."/>
            <person name="Chevrette M.G."/>
            <person name="De Carvalho L.P.S."/>
            <person name="Shen B."/>
        </authorList>
    </citation>
    <scope>NUCLEOTIDE SEQUENCE [LARGE SCALE GENOMIC DNA]</scope>
    <source>
        <strain evidence="5 6">NPDC007147</strain>
    </source>
</reference>
<evidence type="ECO:0000313" key="5">
    <source>
        <dbReference type="EMBL" id="MFE9174441.1"/>
    </source>
</evidence>